<dbReference type="InterPro" id="IPR011049">
    <property type="entry name" value="Serralysin-like_metalloprot_C"/>
</dbReference>
<evidence type="ECO:0000313" key="11">
    <source>
        <dbReference type="Proteomes" id="UP000020865"/>
    </source>
</evidence>
<dbReference type="Pfam" id="PF00353">
    <property type="entry name" value="HemolysinCabind"/>
    <property type="match status" value="3"/>
</dbReference>
<feature type="domain" description="Bacterial Ig" evidence="9">
    <location>
        <begin position="508"/>
        <end position="569"/>
    </location>
</feature>
<feature type="domain" description="Bacterial Ig" evidence="9">
    <location>
        <begin position="38"/>
        <end position="113"/>
    </location>
</feature>
<dbReference type="AlphaFoldDB" id="A0A9P3CTW8"/>
<dbReference type="InterPro" id="IPR018511">
    <property type="entry name" value="Hemolysin-typ_Ca-bd_CS"/>
</dbReference>
<evidence type="ECO:0000256" key="1">
    <source>
        <dbReference type="ARBA" id="ARBA00004370"/>
    </source>
</evidence>
<keyword evidence="4" id="KW-0800">Toxin</keyword>
<evidence type="ECO:0000256" key="3">
    <source>
        <dbReference type="ARBA" id="ARBA00022525"/>
    </source>
</evidence>
<evidence type="ECO:0000259" key="9">
    <source>
        <dbReference type="Pfam" id="PF17936"/>
    </source>
</evidence>
<keyword evidence="8" id="KW-0472">Membrane</keyword>
<dbReference type="Pfam" id="PF17936">
    <property type="entry name" value="Big_6"/>
    <property type="match status" value="5"/>
</dbReference>
<proteinExistence type="predicted"/>
<dbReference type="Gene3D" id="2.60.40.10">
    <property type="entry name" value="Immunoglobulins"/>
    <property type="match status" value="5"/>
</dbReference>
<evidence type="ECO:0000256" key="7">
    <source>
        <dbReference type="ARBA" id="ARBA00023026"/>
    </source>
</evidence>
<evidence type="ECO:0000313" key="10">
    <source>
        <dbReference type="EMBL" id="EXB55040.1"/>
    </source>
</evidence>
<dbReference type="EMBL" id="JEWR01000140">
    <property type="protein sequence ID" value="EXB55040.1"/>
    <property type="molecule type" value="Genomic_DNA"/>
</dbReference>
<evidence type="ECO:0000256" key="5">
    <source>
        <dbReference type="ARBA" id="ARBA00022737"/>
    </source>
</evidence>
<evidence type="ECO:0000256" key="2">
    <source>
        <dbReference type="ARBA" id="ARBA00004613"/>
    </source>
</evidence>
<dbReference type="PROSITE" id="PS00330">
    <property type="entry name" value="HEMOLYSIN_CALCIUM"/>
    <property type="match status" value="2"/>
</dbReference>
<keyword evidence="5" id="KW-0677">Repeat</keyword>
<evidence type="ECO:0000256" key="4">
    <source>
        <dbReference type="ARBA" id="ARBA00022656"/>
    </source>
</evidence>
<dbReference type="InterPro" id="IPR003995">
    <property type="entry name" value="RTX_toxin_determinant-A"/>
</dbReference>
<dbReference type="SUPFAM" id="SSF51120">
    <property type="entry name" value="beta-Roll"/>
    <property type="match status" value="2"/>
</dbReference>
<keyword evidence="3" id="KW-0964">Secreted</keyword>
<feature type="domain" description="Bacterial Ig" evidence="9">
    <location>
        <begin position="200"/>
        <end position="281"/>
    </location>
</feature>
<dbReference type="GO" id="GO:0016020">
    <property type="term" value="C:membrane"/>
    <property type="evidence" value="ECO:0007669"/>
    <property type="project" value="UniProtKB-SubCell"/>
</dbReference>
<gene>
    <name evidence="10" type="ORF">J545_3924</name>
</gene>
<feature type="domain" description="Bacterial Ig" evidence="9">
    <location>
        <begin position="434"/>
        <end position="492"/>
    </location>
</feature>
<dbReference type="PANTHER" id="PTHR38340">
    <property type="entry name" value="S-LAYER PROTEIN"/>
    <property type="match status" value="1"/>
</dbReference>
<dbReference type="PANTHER" id="PTHR38340:SF1">
    <property type="entry name" value="S-LAYER PROTEIN"/>
    <property type="match status" value="1"/>
</dbReference>
<accession>A0A9P3CTW8</accession>
<comment type="caution">
    <text evidence="10">The sequence shown here is derived from an EMBL/GenBank/DDBJ whole genome shotgun (WGS) entry which is preliminary data.</text>
</comment>
<feature type="non-terminal residue" evidence="10">
    <location>
        <position position="1"/>
    </location>
</feature>
<organism evidence="10 11">
    <name type="scientific">Acinetobacter baumannii 1462234</name>
    <dbReference type="NCBI Taxonomy" id="1310646"/>
    <lineage>
        <taxon>Bacteria</taxon>
        <taxon>Pseudomonadati</taxon>
        <taxon>Pseudomonadota</taxon>
        <taxon>Gammaproteobacteria</taxon>
        <taxon>Moraxellales</taxon>
        <taxon>Moraxellaceae</taxon>
        <taxon>Acinetobacter</taxon>
        <taxon>Acinetobacter calcoaceticus/baumannii complex</taxon>
    </lineage>
</organism>
<comment type="subcellular location">
    <subcellularLocation>
        <location evidence="1">Membrane</location>
    </subcellularLocation>
    <subcellularLocation>
        <location evidence="2">Secreted</location>
    </subcellularLocation>
</comment>
<feature type="domain" description="Bacterial Ig" evidence="9">
    <location>
        <begin position="118"/>
        <end position="197"/>
    </location>
</feature>
<dbReference type="RefSeq" id="WP_031999044.1">
    <property type="nucleotide sequence ID" value="NZ_JEWR01000140.1"/>
</dbReference>
<dbReference type="InterPro" id="IPR013783">
    <property type="entry name" value="Ig-like_fold"/>
</dbReference>
<dbReference type="InterPro" id="IPR001343">
    <property type="entry name" value="Hemolysn_Ca-bd"/>
</dbReference>
<dbReference type="GO" id="GO:0090729">
    <property type="term" value="F:toxin activity"/>
    <property type="evidence" value="ECO:0007669"/>
    <property type="project" value="UniProtKB-KW"/>
</dbReference>
<dbReference type="InterPro" id="IPR041498">
    <property type="entry name" value="Big_6"/>
</dbReference>
<keyword evidence="6" id="KW-0106">Calcium</keyword>
<protein>
    <submittedName>
        <fullName evidence="10">Hemolysin-type calcium-binding repeat family protein</fullName>
    </submittedName>
</protein>
<dbReference type="PRINTS" id="PR00313">
    <property type="entry name" value="CABNDNGRPT"/>
</dbReference>
<dbReference type="Proteomes" id="UP000020865">
    <property type="component" value="Unassembled WGS sequence"/>
</dbReference>
<feature type="non-terminal residue" evidence="10">
    <location>
        <position position="940"/>
    </location>
</feature>
<dbReference type="GO" id="GO:0005509">
    <property type="term" value="F:calcium ion binding"/>
    <property type="evidence" value="ECO:0007669"/>
    <property type="project" value="InterPro"/>
</dbReference>
<reference evidence="10 11" key="1">
    <citation type="submission" date="2014-02" db="EMBL/GenBank/DDBJ databases">
        <title>Comparative genomics and transcriptomics to identify genetic mechanisms underlying the emergence of carbapenem resistant Acinetobacter baumannii (CRAb).</title>
        <authorList>
            <person name="Harris A.D."/>
            <person name="Johnson K.J."/>
            <person name="George J."/>
            <person name="Shefchek K."/>
            <person name="Daugherty S.C."/>
            <person name="Parankush S."/>
            <person name="Sadzewicz L."/>
            <person name="Tallon L."/>
            <person name="Sengamalay N."/>
            <person name="Hazen T.H."/>
            <person name="Rasko D.A."/>
        </authorList>
    </citation>
    <scope>NUCLEOTIDE SEQUENCE [LARGE SCALE GENOMIC DNA]</scope>
    <source>
        <strain evidence="10 11">1462234</strain>
    </source>
</reference>
<evidence type="ECO:0000256" key="6">
    <source>
        <dbReference type="ARBA" id="ARBA00022837"/>
    </source>
</evidence>
<sequence length="940" mass="97839">KAYINGEILKVSAQDTAGNSTVKQELIASDITAPTLTHAISSNGKTITGLTEANSTVTVKDSSGKIIGTAKSDNDGKYTVILDKAYLNGENLSISAEDLAGNKSTIQTILADDKTAPIGLTVAIDTAGKFVTGVTEANAVVTIKNTVGTVVGTATADTAGKYSITLDKVYLNGESLSATASDQSGNATAPKTIIAPDTTAPSSLTASIGTAGKVVTGVTEANAVVTVKNAAGIVVGTGTADATGKYSITLDKAYLNGESLNAIAADKVGNTTTPKTIIAPDTTAPSSLIATIDASGKVVAGVTEADARVTVEQVTAVYKEVTVLETQFILSESVQTNYLSKTYSFEVTGTNAHVSLNLSSSTNSLSGSYSSILSGASLNTRLTGNVSQAGEGNYSIDLAQGSVLPPGTYTLTVNYSSSMVPVINVNVTQEVPTTILEVDHYETKVVGTANADEAGNYSITLDKAYLNGENLIATATDQSGNKTEAKEVIVPDITPPILHQPTIQGGWTEGQVVQGTTEANVTVTIKNATGDVIGSAIADASGYYSVILNTVYENGELLKVIATDNKGNENLLQLNAPDTTAPILANLFSYDLSTDKIIFNAPSDSYFVEQKIDGAWVHVNIEEKFDWLNVEYRVTATDQAGNSSQPLTTIINTASGTYKPTDPTFTQIIKGSTGNDYLYGGNGDDTLISNGGSDSLYGGSGNDTLIYGGNSPNIYTGLIGEAGNDTYIVDKALLGSLSYVHILDNTNEQNTLYLKSVSADEIILKQASADRIITFNDSTATIHFGEGQLSSIVFDDGTVWNKAQIEANIIGRLLGTDGDDHLQADANYSVIYGLDGNDTIQGGVQNDYLYGGNGDDTLISNGGSDSLYGGSGNDTLIYGGNSPNVYTGLIGEAGNDTYIVDKALLGSLSYVHILDNTNEQNTLYLKSVSADEIILKQASA</sequence>
<keyword evidence="7" id="KW-0843">Virulence</keyword>
<evidence type="ECO:0000256" key="8">
    <source>
        <dbReference type="ARBA" id="ARBA00023136"/>
    </source>
</evidence>
<dbReference type="Gene3D" id="2.150.10.10">
    <property type="entry name" value="Serralysin-like metalloprotease, C-terminal"/>
    <property type="match status" value="2"/>
</dbReference>
<name>A0A9P3CTW8_ACIBA</name>
<dbReference type="GO" id="GO:0005576">
    <property type="term" value="C:extracellular region"/>
    <property type="evidence" value="ECO:0007669"/>
    <property type="project" value="UniProtKB-SubCell"/>
</dbReference>
<dbReference type="InterPro" id="IPR050557">
    <property type="entry name" value="RTX_toxin/Mannuronan_C5-epim"/>
</dbReference>
<dbReference type="PRINTS" id="PR01488">
    <property type="entry name" value="RTXTOXINA"/>
</dbReference>